<sequence>MAPDTGLAAPARRLATAAVAGVAAGLLLVVGLTVNGTLRGATETTFALGALLLGFGVLGWSGSVMAGRGIENMQRYMDTGSDWTEADSRRAMARISGFGVGVMLAASLATALL</sequence>
<keyword evidence="3" id="KW-1185">Reference proteome</keyword>
<keyword evidence="1" id="KW-0812">Transmembrane</keyword>
<evidence type="ECO:0000313" key="2">
    <source>
        <dbReference type="EMBL" id="MFD1644312.1"/>
    </source>
</evidence>
<feature type="transmembrane region" description="Helical" evidence="1">
    <location>
        <begin position="14"/>
        <end position="34"/>
    </location>
</feature>
<accession>A0ABD6DED7</accession>
<dbReference type="EMBL" id="JBHUDO010000001">
    <property type="protein sequence ID" value="MFD1644312.1"/>
    <property type="molecule type" value="Genomic_DNA"/>
</dbReference>
<organism evidence="2 3">
    <name type="scientific">Haloarchaeobius litoreus</name>
    <dbReference type="NCBI Taxonomy" id="755306"/>
    <lineage>
        <taxon>Archaea</taxon>
        <taxon>Methanobacteriati</taxon>
        <taxon>Methanobacteriota</taxon>
        <taxon>Stenosarchaea group</taxon>
        <taxon>Halobacteria</taxon>
        <taxon>Halobacteriales</taxon>
        <taxon>Halorubellaceae</taxon>
        <taxon>Haloarchaeobius</taxon>
    </lineage>
</organism>
<dbReference type="Pfam" id="PF23930">
    <property type="entry name" value="DUF7268"/>
    <property type="match status" value="1"/>
</dbReference>
<evidence type="ECO:0000313" key="3">
    <source>
        <dbReference type="Proteomes" id="UP001597034"/>
    </source>
</evidence>
<protein>
    <submittedName>
        <fullName evidence="2">Uncharacterized protein</fullName>
    </submittedName>
</protein>
<name>A0ABD6DED7_9EURY</name>
<evidence type="ECO:0000256" key="1">
    <source>
        <dbReference type="SAM" id="Phobius"/>
    </source>
</evidence>
<keyword evidence="1" id="KW-1133">Transmembrane helix</keyword>
<dbReference type="Proteomes" id="UP001597034">
    <property type="component" value="Unassembled WGS sequence"/>
</dbReference>
<feature type="transmembrane region" description="Helical" evidence="1">
    <location>
        <begin position="46"/>
        <end position="70"/>
    </location>
</feature>
<gene>
    <name evidence="2" type="ORF">ACFSBL_01305</name>
</gene>
<keyword evidence="1" id="KW-0472">Membrane</keyword>
<feature type="transmembrane region" description="Helical" evidence="1">
    <location>
        <begin position="91"/>
        <end position="112"/>
    </location>
</feature>
<dbReference type="AlphaFoldDB" id="A0ABD6DED7"/>
<proteinExistence type="predicted"/>
<dbReference type="RefSeq" id="WP_256399587.1">
    <property type="nucleotide sequence ID" value="NZ_JANHJR010000002.1"/>
</dbReference>
<reference evidence="2 3" key="1">
    <citation type="journal article" date="2019" name="Int. J. Syst. Evol. Microbiol.">
        <title>The Global Catalogue of Microorganisms (GCM) 10K type strain sequencing project: providing services to taxonomists for standard genome sequencing and annotation.</title>
        <authorList>
            <consortium name="The Broad Institute Genomics Platform"/>
            <consortium name="The Broad Institute Genome Sequencing Center for Infectious Disease"/>
            <person name="Wu L."/>
            <person name="Ma J."/>
        </authorList>
    </citation>
    <scope>NUCLEOTIDE SEQUENCE [LARGE SCALE GENOMIC DNA]</scope>
    <source>
        <strain evidence="2 3">CGMCC 1.10390</strain>
    </source>
</reference>
<comment type="caution">
    <text evidence="2">The sequence shown here is derived from an EMBL/GenBank/DDBJ whole genome shotgun (WGS) entry which is preliminary data.</text>
</comment>
<dbReference type="InterPro" id="IPR055692">
    <property type="entry name" value="DUF7268"/>
</dbReference>